<keyword evidence="3" id="KW-1185">Reference proteome</keyword>
<dbReference type="InterPro" id="IPR021810">
    <property type="entry name" value="T1RH-like_C"/>
</dbReference>
<protein>
    <recommendedName>
        <fullName evidence="1">Type I restriction enzyme HindI endonuclease subunit-like C-terminal domain-containing protein</fullName>
    </recommendedName>
</protein>
<organism evidence="2 3">
    <name type="scientific">Desulfoscipio geothermicus DSM 3669</name>
    <dbReference type="NCBI Taxonomy" id="1121426"/>
    <lineage>
        <taxon>Bacteria</taxon>
        <taxon>Bacillati</taxon>
        <taxon>Bacillota</taxon>
        <taxon>Clostridia</taxon>
        <taxon>Eubacteriales</taxon>
        <taxon>Desulfallaceae</taxon>
        <taxon>Desulfoscipio</taxon>
    </lineage>
</organism>
<evidence type="ECO:0000313" key="2">
    <source>
        <dbReference type="EMBL" id="SFR18453.1"/>
    </source>
</evidence>
<evidence type="ECO:0000313" key="3">
    <source>
        <dbReference type="Proteomes" id="UP000199584"/>
    </source>
</evidence>
<name>A0A1I6EL09_9FIRM</name>
<dbReference type="EMBL" id="FOYM01000059">
    <property type="protein sequence ID" value="SFR18453.1"/>
    <property type="molecule type" value="Genomic_DNA"/>
</dbReference>
<dbReference type="Proteomes" id="UP000199584">
    <property type="component" value="Unassembled WGS sequence"/>
</dbReference>
<evidence type="ECO:0000259" key="1">
    <source>
        <dbReference type="Pfam" id="PF11867"/>
    </source>
</evidence>
<dbReference type="RefSeq" id="WP_245779863.1">
    <property type="nucleotide sequence ID" value="NZ_FOYM01000059.1"/>
</dbReference>
<dbReference type="AlphaFoldDB" id="A0A1I6EL09"/>
<feature type="domain" description="Type I restriction enzyme HindI endonuclease subunit-like C-terminal" evidence="1">
    <location>
        <begin position="10"/>
        <end position="62"/>
    </location>
</feature>
<proteinExistence type="predicted"/>
<accession>A0A1I6EL09</accession>
<dbReference type="STRING" id="39060.SAMN05660706_1595"/>
<reference evidence="3" key="1">
    <citation type="submission" date="2016-10" db="EMBL/GenBank/DDBJ databases">
        <authorList>
            <person name="Varghese N."/>
            <person name="Submissions S."/>
        </authorList>
    </citation>
    <scope>NUCLEOTIDE SEQUENCE [LARGE SCALE GENOMIC DNA]</scope>
    <source>
        <strain evidence="3">DSM 3669</strain>
    </source>
</reference>
<sequence>MRSGKVDGVEQPEDRQSRSFAEMLEKTLRAYHNRTIEAAQVIAELIELAKKMREAHKRGGEL</sequence>
<gene>
    <name evidence="2" type="ORF">SAMN05660706_1595</name>
</gene>
<dbReference type="Pfam" id="PF11867">
    <property type="entry name" value="T1RH-like_C"/>
    <property type="match status" value="1"/>
</dbReference>